<feature type="compositionally biased region" description="Basic and acidic residues" evidence="3">
    <location>
        <begin position="17"/>
        <end position="26"/>
    </location>
</feature>
<evidence type="ECO:0000313" key="6">
    <source>
        <dbReference type="Proteomes" id="UP001307849"/>
    </source>
</evidence>
<protein>
    <recommendedName>
        <fullName evidence="4">AAA+ ATPase domain-containing protein</fullName>
    </recommendedName>
</protein>
<dbReference type="PANTHER" id="PTHR11638">
    <property type="entry name" value="ATP-DEPENDENT CLP PROTEASE"/>
    <property type="match status" value="1"/>
</dbReference>
<dbReference type="GO" id="GO:0005524">
    <property type="term" value="F:ATP binding"/>
    <property type="evidence" value="ECO:0007669"/>
    <property type="project" value="UniProtKB-KW"/>
</dbReference>
<dbReference type="SMART" id="SM00382">
    <property type="entry name" value="AAA"/>
    <property type="match status" value="1"/>
</dbReference>
<dbReference type="InterPro" id="IPR003593">
    <property type="entry name" value="AAA+_ATPase"/>
</dbReference>
<evidence type="ECO:0000256" key="3">
    <source>
        <dbReference type="SAM" id="MobiDB-lite"/>
    </source>
</evidence>
<dbReference type="InterPro" id="IPR027417">
    <property type="entry name" value="P-loop_NTPase"/>
</dbReference>
<dbReference type="PRINTS" id="PR00300">
    <property type="entry name" value="CLPPROTEASEA"/>
</dbReference>
<comment type="caution">
    <text evidence="5">The sequence shown here is derived from an EMBL/GenBank/DDBJ whole genome shotgun (WGS) entry which is preliminary data.</text>
</comment>
<feature type="domain" description="AAA+ ATPase" evidence="4">
    <location>
        <begin position="403"/>
        <end position="541"/>
    </location>
</feature>
<dbReference type="EMBL" id="JAVHJM010000001">
    <property type="protein sequence ID" value="KAK6521699.1"/>
    <property type="molecule type" value="Genomic_DNA"/>
</dbReference>
<dbReference type="InterPro" id="IPR003959">
    <property type="entry name" value="ATPase_AAA_core"/>
</dbReference>
<organism evidence="5 6">
    <name type="scientific">Arthrobotrys conoides</name>
    <dbReference type="NCBI Taxonomy" id="74498"/>
    <lineage>
        <taxon>Eukaryota</taxon>
        <taxon>Fungi</taxon>
        <taxon>Dikarya</taxon>
        <taxon>Ascomycota</taxon>
        <taxon>Pezizomycotina</taxon>
        <taxon>Orbiliomycetes</taxon>
        <taxon>Orbiliales</taxon>
        <taxon>Orbiliaceae</taxon>
        <taxon>Arthrobotrys</taxon>
    </lineage>
</organism>
<evidence type="ECO:0000313" key="5">
    <source>
        <dbReference type="EMBL" id="KAK6521699.1"/>
    </source>
</evidence>
<dbReference type="InterPro" id="IPR001270">
    <property type="entry name" value="ClpA/B"/>
</dbReference>
<keyword evidence="2" id="KW-0067">ATP-binding</keyword>
<name>A0AAN8RYH3_9PEZI</name>
<reference evidence="5 6" key="1">
    <citation type="submission" date="2019-10" db="EMBL/GenBank/DDBJ databases">
        <authorList>
            <person name="Palmer J.M."/>
        </authorList>
    </citation>
    <scope>NUCLEOTIDE SEQUENCE [LARGE SCALE GENOMIC DNA]</scope>
    <source>
        <strain evidence="5 6">TWF506</strain>
    </source>
</reference>
<keyword evidence="1" id="KW-0547">Nucleotide-binding</keyword>
<dbReference type="GO" id="GO:0034605">
    <property type="term" value="P:cellular response to heat"/>
    <property type="evidence" value="ECO:0007669"/>
    <property type="project" value="TreeGrafter"/>
</dbReference>
<dbReference type="Gene3D" id="3.40.50.300">
    <property type="entry name" value="P-loop containing nucleotide triphosphate hydrolases"/>
    <property type="match status" value="1"/>
</dbReference>
<proteinExistence type="predicted"/>
<dbReference type="AlphaFoldDB" id="A0AAN8RYH3"/>
<dbReference type="Pfam" id="PF07724">
    <property type="entry name" value="AAA_2"/>
    <property type="match status" value="1"/>
</dbReference>
<evidence type="ECO:0000256" key="2">
    <source>
        <dbReference type="ARBA" id="ARBA00022840"/>
    </source>
</evidence>
<gene>
    <name evidence="5" type="ORF">TWF506_001904</name>
</gene>
<dbReference type="SUPFAM" id="SSF52540">
    <property type="entry name" value="P-loop containing nucleoside triphosphate hydrolases"/>
    <property type="match status" value="1"/>
</dbReference>
<feature type="compositionally biased region" description="Polar residues" evidence="3">
    <location>
        <begin position="54"/>
        <end position="69"/>
    </location>
</feature>
<feature type="region of interest" description="Disordered" evidence="3">
    <location>
        <begin position="1"/>
        <end position="95"/>
    </location>
</feature>
<dbReference type="GO" id="GO:0016887">
    <property type="term" value="F:ATP hydrolysis activity"/>
    <property type="evidence" value="ECO:0007669"/>
    <property type="project" value="InterPro"/>
</dbReference>
<evidence type="ECO:0000259" key="4">
    <source>
        <dbReference type="SMART" id="SM00382"/>
    </source>
</evidence>
<evidence type="ECO:0000256" key="1">
    <source>
        <dbReference type="ARBA" id="ARBA00022741"/>
    </source>
</evidence>
<dbReference type="GO" id="GO:0005737">
    <property type="term" value="C:cytoplasm"/>
    <property type="evidence" value="ECO:0007669"/>
    <property type="project" value="TreeGrafter"/>
</dbReference>
<keyword evidence="6" id="KW-1185">Reference proteome</keyword>
<sequence length="702" mass="79739">MSQSGDGDQNNKPRKRNASDTEDRSNNKNRPAKKQNTRSDTKKRPVGRPPLNKSKGSVTSGEDNSSKTGPDSELLAPADSTDKDDQSLSMVKTTKHECTPAEEAYLWDKSRIAQYQDNALKMYGILTRAEYNEALQGLINTPSWDSEDENPGFTSNLVVHCDIKRQSEIQRLERSLRKHLSSSDGENDCLDDLQLRNVYKDTQISGVPTLYYAVYSRDVKKVEKWLREGADPNLASDMSAVLIDTVPGQCAFPVKTLPVIAFAALLEEPKIVRTLLSFGARSSVIPSVLRLPYIKPQIVQLKSWEAVRREFLDKVTTNEDTEWCNDVMFNRLRKCMNLSMRYDLHRGDTFKVTERHKQFAKSPRWDCSPLFRARFDIIGQEYGLKKLLNHVLMMTEKPDKGLKPTVLLFAGPSGHGKTELAKQMERYLGVPFHSENMASVKREDEFFGPHKPYNGWERGSPVNNFLASNNGRRCIVLLDEVEKTGIDIRNALLVPFERGATLSDRRGGNPSMDISKVIWILATNALDSAIMRFYEDNKPITPQLMAKEGQEFVVKMRRTLHGAFGAAFTSRIDLIVPFFPFSPDEQAVLADLEIGERKIQFKQPISLDPENRKLVGNIKLRTEKDYKVCRVVARGYMVEEGVRSIKREVDNLEKEIFDQYLDASEKTITEEDQKNEIEYTLKADKIQGIIMVNVGKATPRQD</sequence>
<feature type="compositionally biased region" description="Polar residues" evidence="3">
    <location>
        <begin position="1"/>
        <end position="10"/>
    </location>
</feature>
<dbReference type="InterPro" id="IPR050130">
    <property type="entry name" value="ClpA_ClpB"/>
</dbReference>
<dbReference type="PANTHER" id="PTHR11638:SF18">
    <property type="entry name" value="HEAT SHOCK PROTEIN 104"/>
    <property type="match status" value="1"/>
</dbReference>
<dbReference type="Proteomes" id="UP001307849">
    <property type="component" value="Unassembled WGS sequence"/>
</dbReference>
<accession>A0AAN8RYH3</accession>